<dbReference type="InterPro" id="IPR000433">
    <property type="entry name" value="Znf_ZZ"/>
</dbReference>
<dbReference type="PROSITE" id="PS50135">
    <property type="entry name" value="ZF_ZZ_2"/>
    <property type="match status" value="1"/>
</dbReference>
<sequence>MHGSVLYCIVVLFQKIDGVDVALYCMYVQEYGADCAPPNRNAVYLSYIDSVKYFRPEVMSHNGVSLRTYVYHQILQGYLEYVKRLGFEQMFIWACPPLAGDDYILYCHPSKQKTPRSDRLRAWYHDMLRKARAEDGSVAHVSTLWDTFFEGGREHSVAHVSTLWDTFFEGGREHRLDRCTVTAIPYLEGDYWPGEAENLLAAIADAQRSGNAPGGNTALGRKAGGAKGKRYGSGPQSTDEALLSRLGEILGGNMKEDFMVVHLQEPCSFCRRHVAGGILHKYVPSGPGGASLLAKPAPAERRFEGIRLESPGPNLPSGPLQHLQICSECYNAEGQRVAAGQKSRLPGGLTLGDLVQTPVPPIQLTRDPDPDMGSEFFETRQAFLSLCQGNHYQFDSMRRAKHSSMMVLYHLHNPEAPAFSSTCNFCHVEIEPGTGLRCTVCSDFDMCKNCKAAGMRHEHPMVATTNFANRDEMRSRLTEQERIERNQQLQKTLALLVHACSCHNPQCGSTSCRKVRALFQHAVQCTQKVTGGCHLCKKMWCLLNLHAKSCTTSDCPVPRCRELKELRRRQTAHIEQKRRAAYSNMMRNAAAGAK</sequence>
<dbReference type="SUPFAM" id="SSF57850">
    <property type="entry name" value="RING/U-box"/>
    <property type="match status" value="1"/>
</dbReference>
<evidence type="ECO:0000313" key="20">
    <source>
        <dbReference type="Proteomes" id="UP001244341"/>
    </source>
</evidence>
<gene>
    <name evidence="19" type="ORF">OEZ85_006399</name>
</gene>
<evidence type="ECO:0000259" key="17">
    <source>
        <dbReference type="PROSITE" id="PS50135"/>
    </source>
</evidence>
<dbReference type="PANTHER" id="PTHR13808:SF1">
    <property type="entry name" value="HISTONE ACETYLTRANSFERASE"/>
    <property type="match status" value="1"/>
</dbReference>
<keyword evidence="3" id="KW-0808">Transferase</keyword>
<evidence type="ECO:0000256" key="15">
    <source>
        <dbReference type="SAM" id="SignalP"/>
    </source>
</evidence>
<keyword evidence="15" id="KW-0732">Signal</keyword>
<feature type="signal peptide" evidence="15">
    <location>
        <begin position="1"/>
        <end position="18"/>
    </location>
</feature>
<feature type="region of interest" description="Disordered" evidence="14">
    <location>
        <begin position="210"/>
        <end position="238"/>
    </location>
</feature>
<evidence type="ECO:0000256" key="12">
    <source>
        <dbReference type="ARBA" id="ARBA00048017"/>
    </source>
</evidence>
<evidence type="ECO:0000256" key="8">
    <source>
        <dbReference type="ARBA" id="ARBA00023015"/>
    </source>
</evidence>
<dbReference type="SMART" id="SM00551">
    <property type="entry name" value="ZnF_TAZ"/>
    <property type="match status" value="1"/>
</dbReference>
<feature type="domain" description="CBP/p300-type HAT" evidence="18">
    <location>
        <begin position="1"/>
        <end position="416"/>
    </location>
</feature>
<dbReference type="Gene3D" id="3.30.60.90">
    <property type="match status" value="1"/>
</dbReference>
<dbReference type="InterPro" id="IPR000197">
    <property type="entry name" value="Znf_TAZ"/>
</dbReference>
<keyword evidence="4" id="KW-0479">Metal-binding</keyword>
<dbReference type="InterPro" id="IPR043145">
    <property type="entry name" value="Znf_ZZ_sf"/>
</dbReference>
<proteinExistence type="predicted"/>
<dbReference type="InterPro" id="IPR035898">
    <property type="entry name" value="TAZ_dom_sf"/>
</dbReference>
<evidence type="ECO:0000256" key="14">
    <source>
        <dbReference type="SAM" id="MobiDB-lite"/>
    </source>
</evidence>
<name>A0ABY8TYH3_TETOB</name>
<evidence type="ECO:0000259" key="18">
    <source>
        <dbReference type="PROSITE" id="PS51727"/>
    </source>
</evidence>
<dbReference type="Proteomes" id="UP001244341">
    <property type="component" value="Chromosome 4b"/>
</dbReference>
<keyword evidence="11" id="KW-0539">Nucleus</keyword>
<comment type="subcellular location">
    <subcellularLocation>
        <location evidence="1">Nucleus</location>
    </subcellularLocation>
</comment>
<evidence type="ECO:0000256" key="5">
    <source>
        <dbReference type="ARBA" id="ARBA00022771"/>
    </source>
</evidence>
<dbReference type="Pfam" id="PF02135">
    <property type="entry name" value="zf-TAZ"/>
    <property type="match status" value="1"/>
</dbReference>
<dbReference type="SMART" id="SM01250">
    <property type="entry name" value="KAT11"/>
    <property type="match status" value="1"/>
</dbReference>
<evidence type="ECO:0000256" key="6">
    <source>
        <dbReference type="ARBA" id="ARBA00022833"/>
    </source>
</evidence>
<reference evidence="19 20" key="1">
    <citation type="submission" date="2023-05" db="EMBL/GenBank/DDBJ databases">
        <title>A 100% complete, gapless, phased diploid assembly of the Scenedesmus obliquus UTEX 3031 genome.</title>
        <authorList>
            <person name="Biondi T.C."/>
            <person name="Hanschen E.R."/>
            <person name="Kwon T."/>
            <person name="Eng W."/>
            <person name="Kruse C.P.S."/>
            <person name="Koehler S.I."/>
            <person name="Kunde Y."/>
            <person name="Gleasner C.D."/>
            <person name="You Mak K.T."/>
            <person name="Polle J."/>
            <person name="Hovde B.T."/>
            <person name="Starkenburg S.R."/>
        </authorList>
    </citation>
    <scope>NUCLEOTIDE SEQUENCE [LARGE SCALE GENOMIC DNA]</scope>
    <source>
        <strain evidence="19 20">DOE0152z</strain>
    </source>
</reference>
<dbReference type="InterPro" id="IPR031162">
    <property type="entry name" value="CBP_P300_HAT"/>
</dbReference>
<evidence type="ECO:0000256" key="13">
    <source>
        <dbReference type="PROSITE-ProRule" id="PRU00228"/>
    </source>
</evidence>
<evidence type="ECO:0000313" key="19">
    <source>
        <dbReference type="EMBL" id="WIA12766.1"/>
    </source>
</evidence>
<dbReference type="PANTHER" id="PTHR13808">
    <property type="entry name" value="CBP/P300-RELATED"/>
    <property type="match status" value="1"/>
</dbReference>
<dbReference type="Pfam" id="PF00569">
    <property type="entry name" value="ZZ"/>
    <property type="match status" value="1"/>
</dbReference>
<evidence type="ECO:0000256" key="2">
    <source>
        <dbReference type="ARBA" id="ARBA00013184"/>
    </source>
</evidence>
<keyword evidence="7" id="KW-0156">Chromatin regulator</keyword>
<comment type="catalytic activity">
    <reaction evidence="12">
        <text>L-lysyl-[protein] + acetyl-CoA = N(6)-acetyl-L-lysyl-[protein] + CoA + H(+)</text>
        <dbReference type="Rhea" id="RHEA:45948"/>
        <dbReference type="Rhea" id="RHEA-COMP:9752"/>
        <dbReference type="Rhea" id="RHEA-COMP:10731"/>
        <dbReference type="ChEBI" id="CHEBI:15378"/>
        <dbReference type="ChEBI" id="CHEBI:29969"/>
        <dbReference type="ChEBI" id="CHEBI:57287"/>
        <dbReference type="ChEBI" id="CHEBI:57288"/>
        <dbReference type="ChEBI" id="CHEBI:61930"/>
        <dbReference type="EC" id="2.3.1.48"/>
    </reaction>
</comment>
<evidence type="ECO:0000256" key="1">
    <source>
        <dbReference type="ARBA" id="ARBA00004123"/>
    </source>
</evidence>
<dbReference type="EMBL" id="CP126211">
    <property type="protein sequence ID" value="WIA12766.1"/>
    <property type="molecule type" value="Genomic_DNA"/>
</dbReference>
<evidence type="ECO:0000256" key="4">
    <source>
        <dbReference type="ARBA" id="ARBA00022723"/>
    </source>
</evidence>
<organism evidence="19 20">
    <name type="scientific">Tetradesmus obliquus</name>
    <name type="common">Green alga</name>
    <name type="synonym">Acutodesmus obliquus</name>
    <dbReference type="NCBI Taxonomy" id="3088"/>
    <lineage>
        <taxon>Eukaryota</taxon>
        <taxon>Viridiplantae</taxon>
        <taxon>Chlorophyta</taxon>
        <taxon>core chlorophytes</taxon>
        <taxon>Chlorophyceae</taxon>
        <taxon>CS clade</taxon>
        <taxon>Sphaeropleales</taxon>
        <taxon>Scenedesmaceae</taxon>
        <taxon>Tetradesmus</taxon>
    </lineage>
</organism>
<dbReference type="PROSITE" id="PS50134">
    <property type="entry name" value="ZF_TAZ"/>
    <property type="match status" value="1"/>
</dbReference>
<feature type="domain" description="TAZ-type" evidence="16">
    <location>
        <begin position="482"/>
        <end position="563"/>
    </location>
</feature>
<dbReference type="InterPro" id="IPR013178">
    <property type="entry name" value="Histone_AcTrfase_Rtt109/CBP"/>
</dbReference>
<dbReference type="PROSITE" id="PS01357">
    <property type="entry name" value="ZF_ZZ_1"/>
    <property type="match status" value="1"/>
</dbReference>
<evidence type="ECO:0000256" key="9">
    <source>
        <dbReference type="ARBA" id="ARBA00023159"/>
    </source>
</evidence>
<feature type="domain" description="ZZ-type" evidence="17">
    <location>
        <begin position="418"/>
        <end position="469"/>
    </location>
</feature>
<dbReference type="Pfam" id="PF08214">
    <property type="entry name" value="HAT_KAT11"/>
    <property type="match status" value="1"/>
</dbReference>
<dbReference type="Gene3D" id="1.20.1020.10">
    <property type="entry name" value="TAZ domain"/>
    <property type="match status" value="1"/>
</dbReference>
<evidence type="ECO:0000256" key="10">
    <source>
        <dbReference type="ARBA" id="ARBA00023163"/>
    </source>
</evidence>
<keyword evidence="10" id="KW-0804">Transcription</keyword>
<feature type="chain" id="PRO_5046566297" description="histone acetyltransferase" evidence="15">
    <location>
        <begin position="19"/>
        <end position="594"/>
    </location>
</feature>
<keyword evidence="9" id="KW-0010">Activator</keyword>
<keyword evidence="6" id="KW-0862">Zinc</keyword>
<dbReference type="PROSITE" id="PS51727">
    <property type="entry name" value="CBP_P300_HAT"/>
    <property type="match status" value="1"/>
</dbReference>
<keyword evidence="20" id="KW-1185">Reference proteome</keyword>
<evidence type="ECO:0000256" key="11">
    <source>
        <dbReference type="ARBA" id="ARBA00023242"/>
    </source>
</evidence>
<keyword evidence="5 13" id="KW-0863">Zinc-finger</keyword>
<keyword evidence="8" id="KW-0805">Transcription regulation</keyword>
<dbReference type="SUPFAM" id="SSF57933">
    <property type="entry name" value="TAZ domain"/>
    <property type="match status" value="1"/>
</dbReference>
<protein>
    <recommendedName>
        <fullName evidence="2">histone acetyltransferase</fullName>
        <ecNumber evidence="2">2.3.1.48</ecNumber>
    </recommendedName>
</protein>
<evidence type="ECO:0000259" key="16">
    <source>
        <dbReference type="PROSITE" id="PS50134"/>
    </source>
</evidence>
<evidence type="ECO:0000256" key="3">
    <source>
        <dbReference type="ARBA" id="ARBA00022679"/>
    </source>
</evidence>
<dbReference type="SMART" id="SM00291">
    <property type="entry name" value="ZnF_ZZ"/>
    <property type="match status" value="1"/>
</dbReference>
<accession>A0ABY8TYH3</accession>
<evidence type="ECO:0000256" key="7">
    <source>
        <dbReference type="ARBA" id="ARBA00022853"/>
    </source>
</evidence>
<dbReference type="EC" id="2.3.1.48" evidence="2"/>